<dbReference type="SUPFAM" id="SSF52540">
    <property type="entry name" value="P-loop containing nucleoside triphosphate hydrolases"/>
    <property type="match status" value="1"/>
</dbReference>
<keyword evidence="4" id="KW-1185">Reference proteome</keyword>
<dbReference type="STRING" id="1384459.GL4_1998"/>
<dbReference type="PANTHER" id="PTHR32309:SF13">
    <property type="entry name" value="FERRIC ENTEROBACTIN TRANSPORT PROTEIN FEPE"/>
    <property type="match status" value="1"/>
</dbReference>
<evidence type="ECO:0000256" key="2">
    <source>
        <dbReference type="SAM" id="MobiDB-lite"/>
    </source>
</evidence>
<feature type="compositionally biased region" description="Low complexity" evidence="2">
    <location>
        <begin position="689"/>
        <end position="711"/>
    </location>
</feature>
<gene>
    <name evidence="3" type="ORF">GL4_1998</name>
</gene>
<dbReference type="AlphaFoldDB" id="A0A0A8K4I9"/>
<dbReference type="HOGENOM" id="CLU_288331_0_0_5"/>
<feature type="coiled-coil region" evidence="1">
    <location>
        <begin position="276"/>
        <end position="356"/>
    </location>
</feature>
<reference evidence="3 4" key="1">
    <citation type="submission" date="2014-09" db="EMBL/GenBank/DDBJ databases">
        <title>Genome sequencing of Methyloceanibacter caenitepidi Gela4.</title>
        <authorList>
            <person name="Takeuchi M."/>
            <person name="Susumu S."/>
            <person name="Kamagata Y."/>
            <person name="Oshima K."/>
            <person name="Hattori M."/>
            <person name="Iwasaki W."/>
        </authorList>
    </citation>
    <scope>NUCLEOTIDE SEQUENCE [LARGE SCALE GENOMIC DNA]</scope>
    <source>
        <strain evidence="3 4">Gela4</strain>
    </source>
</reference>
<keyword evidence="1" id="KW-0175">Coiled coil</keyword>
<feature type="compositionally biased region" description="Low complexity" evidence="2">
    <location>
        <begin position="552"/>
        <end position="563"/>
    </location>
</feature>
<protein>
    <submittedName>
        <fullName evidence="3">Uncharacterized protein</fullName>
    </submittedName>
</protein>
<sequence>MMRPLYTSEARILVQNEETAFTRPTNDQSTVNYRVTVDEQTVQSQVQVLNSRDLILQVVKDLDLTQNAAFLRDAGGSPIVRLLRAIGLGGSTQESLEERAANAVAEHLTVFQLSNSSVIAIEYTSGDPQLAAQVANKLADVYITWQRDAKIEQTKDATAWLDAQIKALRTATAESEAAVETFKASEGLYAGSNNVTLNAQQLSELNSQLILAEAQESEAQARAKLIKQMLATSGDIDATPEVLNSQLVINLIEQRVLVQRQLAELSATLLPSHPRIQQLRSELADVRAQIRTEAKKVVQSLENQAQIAAAREASLRASLEAAKSRSSGQSEAEVKLRALEREAKANRDLLESYLARYRDASARHDVGAVPAQAAIVSRAHASVLPSFPRRGPITLLVIAATALLSIGTVLAKTIIVSGAPPRRETPSDFYAGEELVPSEPEYMSRAEMLALTRMNAPPAKPAPAQPAPIKPSQGKPKGAGGKPIIEARRTSETRGKTKAKQPPSQPQQANRPPDAAKGPQSDAEAARDKAPMPQPTQGSVKPNDAGVPKQTAPAGVVAAAAAPKPDTEREAAPAEKLAETPKRDETQNKRQRSKWRTSKPAKRPSWLAVSEPRSATLDAREQATPEQATPEAAKPAAPSPDKQAQPPKAASTGPAEPQNASAQGASAQEASERAETQTEEGTSKDTDVLAALAAPAAAAAAKTAMSKTAMSTPEKTASPPKEPAANKPASEEAEDNAASTSEPPASSTTDFVQRIRRDAIKRSEAEEAASSAKGLAAGLFGRLRGKQAKEKATESTDESAVASKAARNDHSQLHENESEMAALSPNDLRHYLTQRIAASDEVDEPEMQTTAEPNMELPGPVVGSLQEVVGTVLKSSTGGLPRALLVSGTSARSPSPQAAIDIARDLASRNEQVVLVDLAKGAAVVSGRLNMPRVPGFSDLAARAVDFADVVNLDDGTTLQIIPAGNPTLNDGYDAPDNFMRVFEALTQTYDCVVLHADMGAIDSLMPALKFELPVAVAVLPPRTTPEDQREPLSVIQRLGCPIVVNGTPMKHRQRRFSLFGRKVAV</sequence>
<evidence type="ECO:0000313" key="4">
    <source>
        <dbReference type="Proteomes" id="UP000031643"/>
    </source>
</evidence>
<feature type="compositionally biased region" description="Basic and acidic residues" evidence="2">
    <location>
        <begin position="670"/>
        <end position="687"/>
    </location>
</feature>
<dbReference type="InterPro" id="IPR027417">
    <property type="entry name" value="P-loop_NTPase"/>
</dbReference>
<feature type="compositionally biased region" description="Low complexity" evidence="2">
    <location>
        <begin position="737"/>
        <end position="749"/>
    </location>
</feature>
<feature type="region of interest" description="Disordered" evidence="2">
    <location>
        <begin position="456"/>
        <end position="809"/>
    </location>
</feature>
<dbReference type="Gene3D" id="3.40.50.300">
    <property type="entry name" value="P-loop containing nucleotide triphosphate hydrolases"/>
    <property type="match status" value="1"/>
</dbReference>
<accession>A0A0A8K4I9</accession>
<proteinExistence type="predicted"/>
<dbReference type="PANTHER" id="PTHR32309">
    <property type="entry name" value="TYROSINE-PROTEIN KINASE"/>
    <property type="match status" value="1"/>
</dbReference>
<feature type="compositionally biased region" description="Basic and acidic residues" evidence="2">
    <location>
        <begin position="485"/>
        <end position="495"/>
    </location>
</feature>
<evidence type="ECO:0000256" key="1">
    <source>
        <dbReference type="SAM" id="Coils"/>
    </source>
</evidence>
<feature type="compositionally biased region" description="Basic residues" evidence="2">
    <location>
        <begin position="589"/>
        <end position="602"/>
    </location>
</feature>
<feature type="compositionally biased region" description="Basic and acidic residues" evidence="2">
    <location>
        <begin position="565"/>
        <end position="588"/>
    </location>
</feature>
<feature type="compositionally biased region" description="Basic and acidic residues" evidence="2">
    <location>
        <begin position="753"/>
        <end position="765"/>
    </location>
</feature>
<dbReference type="EMBL" id="AP014648">
    <property type="protein sequence ID" value="BAQ17447.1"/>
    <property type="molecule type" value="Genomic_DNA"/>
</dbReference>
<evidence type="ECO:0000313" key="3">
    <source>
        <dbReference type="EMBL" id="BAQ17447.1"/>
    </source>
</evidence>
<dbReference type="GO" id="GO:0005886">
    <property type="term" value="C:plasma membrane"/>
    <property type="evidence" value="ECO:0007669"/>
    <property type="project" value="TreeGrafter"/>
</dbReference>
<dbReference type="InterPro" id="IPR050445">
    <property type="entry name" value="Bact_polysacc_biosynth/exp"/>
</dbReference>
<dbReference type="Proteomes" id="UP000031643">
    <property type="component" value="Chromosome"/>
</dbReference>
<organism evidence="3 4">
    <name type="scientific">Methyloceanibacter caenitepidi</name>
    <dbReference type="NCBI Taxonomy" id="1384459"/>
    <lineage>
        <taxon>Bacteria</taxon>
        <taxon>Pseudomonadati</taxon>
        <taxon>Pseudomonadota</taxon>
        <taxon>Alphaproteobacteria</taxon>
        <taxon>Hyphomicrobiales</taxon>
        <taxon>Hyphomicrobiaceae</taxon>
        <taxon>Methyloceanibacter</taxon>
    </lineage>
</organism>
<feature type="compositionally biased region" description="Low complexity" evidence="2">
    <location>
        <begin position="660"/>
        <end position="669"/>
    </location>
</feature>
<dbReference type="KEGG" id="mcg:GL4_1998"/>
<dbReference type="GO" id="GO:0004713">
    <property type="term" value="F:protein tyrosine kinase activity"/>
    <property type="evidence" value="ECO:0007669"/>
    <property type="project" value="TreeGrafter"/>
</dbReference>
<name>A0A0A8K4I9_9HYPH</name>
<feature type="compositionally biased region" description="Pro residues" evidence="2">
    <location>
        <begin position="458"/>
        <end position="469"/>
    </location>
</feature>
<feature type="compositionally biased region" description="Low complexity" evidence="2">
    <location>
        <begin position="768"/>
        <end position="782"/>
    </location>
</feature>